<dbReference type="Ensembl" id="ENSKMAT00000026344.1">
    <property type="protein sequence ID" value="ENSKMAP00000026018.1"/>
    <property type="gene ID" value="ENSKMAG00000019222.1"/>
</dbReference>
<reference evidence="4" key="1">
    <citation type="submission" date="2025-08" db="UniProtKB">
        <authorList>
            <consortium name="Ensembl"/>
        </authorList>
    </citation>
    <scope>IDENTIFICATION</scope>
</reference>
<dbReference type="Pfam" id="PF13358">
    <property type="entry name" value="DDE_3"/>
    <property type="match status" value="1"/>
</dbReference>
<dbReference type="InterPro" id="IPR057667">
    <property type="entry name" value="HTH_SB"/>
</dbReference>
<dbReference type="InterPro" id="IPR009057">
    <property type="entry name" value="Homeodomain-like_sf"/>
</dbReference>
<organism evidence="4 5">
    <name type="scientific">Kryptolebias marmoratus</name>
    <name type="common">Mangrove killifish</name>
    <name type="synonym">Rivulus marmoratus</name>
    <dbReference type="NCBI Taxonomy" id="37003"/>
    <lineage>
        <taxon>Eukaryota</taxon>
        <taxon>Metazoa</taxon>
        <taxon>Chordata</taxon>
        <taxon>Craniata</taxon>
        <taxon>Vertebrata</taxon>
        <taxon>Euteleostomi</taxon>
        <taxon>Actinopterygii</taxon>
        <taxon>Neopterygii</taxon>
        <taxon>Teleostei</taxon>
        <taxon>Neoteleostei</taxon>
        <taxon>Acanthomorphata</taxon>
        <taxon>Ovalentaria</taxon>
        <taxon>Atherinomorphae</taxon>
        <taxon>Cyprinodontiformes</taxon>
        <taxon>Rivulidae</taxon>
        <taxon>Kryptolebias</taxon>
    </lineage>
</organism>
<dbReference type="Pfam" id="PF25787">
    <property type="entry name" value="HTH_SB"/>
    <property type="match status" value="1"/>
</dbReference>
<feature type="domain" description="Sleeping Beauty transposase HTH" evidence="3">
    <location>
        <begin position="34"/>
        <end position="85"/>
    </location>
</feature>
<feature type="domain" description="Tc1-like transposase DDE" evidence="2">
    <location>
        <begin position="182"/>
        <end position="333"/>
    </location>
</feature>
<dbReference type="InterPro" id="IPR002492">
    <property type="entry name" value="Transposase_Tc1-like"/>
</dbReference>
<dbReference type="AlphaFoldDB" id="A0A3Q3B8N9"/>
<evidence type="ECO:0000259" key="3">
    <source>
        <dbReference type="Pfam" id="PF25787"/>
    </source>
</evidence>
<dbReference type="Pfam" id="PF01498">
    <property type="entry name" value="HTH_Tnp_Tc3_2"/>
    <property type="match status" value="1"/>
</dbReference>
<reference evidence="4" key="2">
    <citation type="submission" date="2025-09" db="UniProtKB">
        <authorList>
            <consortium name="Ensembl"/>
        </authorList>
    </citation>
    <scope>IDENTIFICATION</scope>
</reference>
<dbReference type="InterPro" id="IPR036397">
    <property type="entry name" value="RNaseH_sf"/>
</dbReference>
<dbReference type="InterPro" id="IPR052338">
    <property type="entry name" value="Transposase_5"/>
</dbReference>
<accession>A0A3Q3B8N9</accession>
<dbReference type="NCBIfam" id="NF033545">
    <property type="entry name" value="transpos_IS630"/>
    <property type="match status" value="1"/>
</dbReference>
<proteinExistence type="predicted"/>
<evidence type="ECO:0000313" key="5">
    <source>
        <dbReference type="Proteomes" id="UP000264800"/>
    </source>
</evidence>
<dbReference type="InterPro" id="IPR047655">
    <property type="entry name" value="Transpos_IS630-like"/>
</dbReference>
<dbReference type="Gene3D" id="1.10.10.10">
    <property type="entry name" value="Winged helix-like DNA-binding domain superfamily/Winged helix DNA-binding domain"/>
    <property type="match status" value="1"/>
</dbReference>
<dbReference type="InterPro" id="IPR036388">
    <property type="entry name" value="WH-like_DNA-bd_sf"/>
</dbReference>
<dbReference type="GeneTree" id="ENSGT01140000282498"/>
<dbReference type="Gene3D" id="3.30.420.10">
    <property type="entry name" value="Ribonuclease H-like superfamily/Ribonuclease H"/>
    <property type="match status" value="1"/>
</dbReference>
<evidence type="ECO:0000259" key="2">
    <source>
        <dbReference type="Pfam" id="PF13358"/>
    </source>
</evidence>
<dbReference type="GO" id="GO:0003677">
    <property type="term" value="F:DNA binding"/>
    <property type="evidence" value="ECO:0007669"/>
    <property type="project" value="InterPro"/>
</dbReference>
<evidence type="ECO:0000313" key="4">
    <source>
        <dbReference type="Ensembl" id="ENSKMAP00000026018.1"/>
    </source>
</evidence>
<evidence type="ECO:0000259" key="1">
    <source>
        <dbReference type="Pfam" id="PF01498"/>
    </source>
</evidence>
<dbReference type="PANTHER" id="PTHR23022">
    <property type="entry name" value="TRANSPOSABLE ELEMENT-RELATED"/>
    <property type="match status" value="1"/>
</dbReference>
<protein>
    <recommendedName>
        <fullName evidence="6">Transposase Tc1-like domain-containing protein</fullName>
    </recommendedName>
</protein>
<dbReference type="STRING" id="37003.ENSKMAP00000026018"/>
<name>A0A3Q3B8N9_KRYMA</name>
<dbReference type="InterPro" id="IPR038717">
    <property type="entry name" value="Tc1-like_DDE_dom"/>
</dbReference>
<dbReference type="PANTHER" id="PTHR23022:SF135">
    <property type="entry name" value="SI:DKEY-77F5.3"/>
    <property type="match status" value="1"/>
</dbReference>
<evidence type="ECO:0008006" key="6">
    <source>
        <dbReference type="Google" id="ProtNLM"/>
    </source>
</evidence>
<feature type="domain" description="Transposase Tc1-like" evidence="1">
    <location>
        <begin position="103"/>
        <end position="173"/>
    </location>
</feature>
<dbReference type="GO" id="GO:0006313">
    <property type="term" value="P:DNA transposition"/>
    <property type="evidence" value="ECO:0007669"/>
    <property type="project" value="InterPro"/>
</dbReference>
<dbReference type="Proteomes" id="UP000264800">
    <property type="component" value="Unplaced"/>
</dbReference>
<keyword evidence="5" id="KW-1185">Reference proteome</keyword>
<dbReference type="GO" id="GO:0015074">
    <property type="term" value="P:DNA integration"/>
    <property type="evidence" value="ECO:0007669"/>
    <property type="project" value="InterPro"/>
</dbReference>
<dbReference type="SUPFAM" id="SSF46689">
    <property type="entry name" value="Homeodomain-like"/>
    <property type="match status" value="1"/>
</dbReference>
<sequence length="350" mass="40621">MRRPWEKFGGALVKRQRKPSKPLLCQGIKTRSTMPRGRETSEDVRKKVVTAHQSGESYKTISKRFQLHPSTVRQIIYKWRALGITATLPRSGRPSKLSQRSTRKIIMQVKANPRITSRELQTSLSASGINVHASTIRRNINRHGIHGRVARRKPLLSRKNKAARLKFAREHLDKPEAFWKSILWSDESKIELFGHNHRRHVWRKVNTEFKEKNLLPTVKHGGGNVKVWACFSASQPGRLHMIQGTINSQGYQQILDQNLLPSVRELKLGWKWILQQDNDPKHSSKSTKEWLKRKKICTLDWPSQSPDLNPIEMLWQDLKRAVHARCPSNLSQLAKFCKEEWTKIPNSRCE</sequence>
<dbReference type="OMA" id="WRKVNTE"/>